<evidence type="ECO:0000313" key="3">
    <source>
        <dbReference type="Proteomes" id="UP001410394"/>
    </source>
</evidence>
<gene>
    <name evidence="2" type="ORF">ABDB84_00930</name>
</gene>
<evidence type="ECO:0000259" key="1">
    <source>
        <dbReference type="PROSITE" id="PS51459"/>
    </source>
</evidence>
<reference evidence="2 3" key="1">
    <citation type="journal article" date="2018" name="Int. J. Syst. Evol. Microbiol.">
        <title>Uliginosibacterium sediminicola sp. nov., isolated from freshwater sediment.</title>
        <authorList>
            <person name="Hwang W.M."/>
            <person name="Kim S.M."/>
            <person name="Kang K."/>
            <person name="Ahn T.Y."/>
        </authorList>
    </citation>
    <scope>NUCLEOTIDE SEQUENCE [LARGE SCALE GENOMIC DNA]</scope>
    <source>
        <strain evidence="2 3">M1-21</strain>
    </source>
</reference>
<dbReference type="InterPro" id="IPR040198">
    <property type="entry name" value="Fido_containing"/>
</dbReference>
<dbReference type="RefSeq" id="WP_345917788.1">
    <property type="nucleotide sequence ID" value="NZ_JBDIVE010000001.1"/>
</dbReference>
<evidence type="ECO:0000313" key="2">
    <source>
        <dbReference type="EMBL" id="MEN3067018.1"/>
    </source>
</evidence>
<accession>A0ABU9YTJ2</accession>
<sequence length="449" mass="51028">MRIPRITPSFEALLSKPETLGLLAQHANPLPAGRYLHQEELRYRSPPEGLDHEQWWGATCLGRLPLLCELPLNDKLGRPFRFATPQPVLIDLHHIDRDAAGQIRAPEGAPIHENKQRYLLASLIEEAITSSQLEGAATTRKVAAAMLREGRAPRDHSEQMIFNNYHAMEHLRELRNEPITPQHILELHRILTVDTLDNPDDAGRLRSSNDVEVVDQRNGDILHTPPGFSELPQRLETLCAFANASEHSTPFVHPVLRAILLHFMIGYDHPFVDGNGRTARALFYWAMARSGYWLMEFVSISHIIKKAPARYVRAYLHTETDHGDTTYFLIHQLSTIRRAIAALHEYIALKTAERQATENMLARETPFLRFRLNHRQIAILTSALKHPQDAIRIDAHQNTHGVVYQTARADLLDLESLGLLIKSKRGNAYEFYPAADLQARIKSLADQQL</sequence>
<organism evidence="2 3">
    <name type="scientific">Uliginosibacterium sediminicola</name>
    <dbReference type="NCBI Taxonomy" id="2024550"/>
    <lineage>
        <taxon>Bacteria</taxon>
        <taxon>Pseudomonadati</taxon>
        <taxon>Pseudomonadota</taxon>
        <taxon>Betaproteobacteria</taxon>
        <taxon>Rhodocyclales</taxon>
        <taxon>Zoogloeaceae</taxon>
        <taxon>Uliginosibacterium</taxon>
    </lineage>
</organism>
<dbReference type="PANTHER" id="PTHR13504">
    <property type="entry name" value="FIDO DOMAIN-CONTAINING PROTEIN DDB_G0283145"/>
    <property type="match status" value="1"/>
</dbReference>
<dbReference type="InterPro" id="IPR003812">
    <property type="entry name" value="Fido"/>
</dbReference>
<dbReference type="Proteomes" id="UP001410394">
    <property type="component" value="Unassembled WGS sequence"/>
</dbReference>
<dbReference type="Gene3D" id="1.10.3290.10">
    <property type="entry name" value="Fido-like domain"/>
    <property type="match status" value="1"/>
</dbReference>
<dbReference type="PANTHER" id="PTHR13504:SF38">
    <property type="entry name" value="FIDO DOMAIN-CONTAINING PROTEIN"/>
    <property type="match status" value="1"/>
</dbReference>
<keyword evidence="3" id="KW-1185">Reference proteome</keyword>
<dbReference type="SUPFAM" id="SSF140931">
    <property type="entry name" value="Fic-like"/>
    <property type="match status" value="1"/>
</dbReference>
<dbReference type="InterPro" id="IPR036597">
    <property type="entry name" value="Fido-like_dom_sf"/>
</dbReference>
<name>A0ABU9YTJ2_9RHOO</name>
<feature type="domain" description="Fido" evidence="1">
    <location>
        <begin position="179"/>
        <end position="331"/>
    </location>
</feature>
<dbReference type="Pfam" id="PF02661">
    <property type="entry name" value="Fic"/>
    <property type="match status" value="1"/>
</dbReference>
<comment type="caution">
    <text evidence="2">The sequence shown here is derived from an EMBL/GenBank/DDBJ whole genome shotgun (WGS) entry which is preliminary data.</text>
</comment>
<dbReference type="EMBL" id="JBDIVE010000001">
    <property type="protein sequence ID" value="MEN3067018.1"/>
    <property type="molecule type" value="Genomic_DNA"/>
</dbReference>
<dbReference type="PROSITE" id="PS51459">
    <property type="entry name" value="FIDO"/>
    <property type="match status" value="1"/>
</dbReference>
<proteinExistence type="predicted"/>
<protein>
    <submittedName>
        <fullName evidence="2">Fic family protein</fullName>
    </submittedName>
</protein>